<dbReference type="Pfam" id="PF22794">
    <property type="entry name" value="jr-ZPR1"/>
    <property type="match status" value="1"/>
</dbReference>
<dbReference type="FunFam" id="2.60.120.1040:FF:000006">
    <property type="entry name" value="Zinc finger protein zpr1"/>
    <property type="match status" value="1"/>
</dbReference>
<accession>A0A9K3D3X0</accession>
<evidence type="ECO:0000256" key="1">
    <source>
        <dbReference type="ARBA" id="ARBA00008354"/>
    </source>
</evidence>
<feature type="domain" description="Zinc finger ZPR1-type" evidence="5">
    <location>
        <begin position="28"/>
        <end position="189"/>
    </location>
</feature>
<dbReference type="InterPro" id="IPR056180">
    <property type="entry name" value="ZPR1_jr_dom"/>
</dbReference>
<dbReference type="OrthoDB" id="308464at2759"/>
<dbReference type="GO" id="GO:0008270">
    <property type="term" value="F:zinc ion binding"/>
    <property type="evidence" value="ECO:0007669"/>
    <property type="project" value="UniProtKB-KW"/>
</dbReference>
<dbReference type="PANTHER" id="PTHR10876:SF0">
    <property type="entry name" value="ZINC FINGER PROTEIN ZPR1"/>
    <property type="match status" value="1"/>
</dbReference>
<dbReference type="Gene3D" id="2.20.25.420">
    <property type="entry name" value="ZPR1, zinc finger domain"/>
    <property type="match status" value="1"/>
</dbReference>
<evidence type="ECO:0000313" key="6">
    <source>
        <dbReference type="EMBL" id="GIQ88232.1"/>
    </source>
</evidence>
<protein>
    <recommendedName>
        <fullName evidence="5">Zinc finger ZPR1-type domain-containing protein</fullName>
    </recommendedName>
</protein>
<dbReference type="PANTHER" id="PTHR10876">
    <property type="entry name" value="ZINC FINGER PROTEIN ZPR1"/>
    <property type="match status" value="1"/>
</dbReference>
<dbReference type="AlphaFoldDB" id="A0A9K3D3X0"/>
<comment type="similarity">
    <text evidence="1">Belongs to the ZPR1 family.</text>
</comment>
<keyword evidence="7" id="KW-1185">Reference proteome</keyword>
<name>A0A9K3D3X0_9EUKA</name>
<evidence type="ECO:0000256" key="4">
    <source>
        <dbReference type="ARBA" id="ARBA00022833"/>
    </source>
</evidence>
<keyword evidence="2" id="KW-0479">Metal-binding</keyword>
<feature type="non-terminal residue" evidence="6">
    <location>
        <position position="1"/>
    </location>
</feature>
<dbReference type="Pfam" id="PF03367">
    <property type="entry name" value="Zn_ribbon_ZPR1"/>
    <property type="match status" value="1"/>
</dbReference>
<keyword evidence="4" id="KW-0862">Zinc</keyword>
<proteinExistence type="inferred from homology"/>
<dbReference type="InterPro" id="IPR040141">
    <property type="entry name" value="ZPR1"/>
</dbReference>
<organism evidence="6 7">
    <name type="scientific">Kipferlia bialata</name>
    <dbReference type="NCBI Taxonomy" id="797122"/>
    <lineage>
        <taxon>Eukaryota</taxon>
        <taxon>Metamonada</taxon>
        <taxon>Carpediemonas-like organisms</taxon>
        <taxon>Kipferlia</taxon>
    </lineage>
</organism>
<dbReference type="InterPro" id="IPR042451">
    <property type="entry name" value="ZPR1_A/B_dom"/>
</dbReference>
<gene>
    <name evidence="6" type="ORF">KIPB_010437</name>
</gene>
<evidence type="ECO:0000256" key="3">
    <source>
        <dbReference type="ARBA" id="ARBA00022771"/>
    </source>
</evidence>
<dbReference type="Gene3D" id="2.60.120.1040">
    <property type="entry name" value="ZPR1, A/B domain"/>
    <property type="match status" value="1"/>
</dbReference>
<dbReference type="Proteomes" id="UP000265618">
    <property type="component" value="Unassembled WGS sequence"/>
</dbReference>
<dbReference type="InterPro" id="IPR004457">
    <property type="entry name" value="Znf_ZPR1"/>
</dbReference>
<sequence>HTAAVDKMAGGLVNEWMNECDNIAEFPIPCPSCQVDLLQRMAVLDIPHFKELIIMAIKCEACGYKSIEVKPGGGISPIGRNITFRCNEQEDLERFLLKSDSATVEIPELELKLEEGTLGGLLTTVEGLLLKIKDELYSMNAFLVDDANDMDTRRKVMAELMANLDAMMQGKKPFTIRMDDPLALSYVQNIYAPDPDPSMDIVDYERTYEQNEELGINDMVTEGYEAKEEEKKE</sequence>
<comment type="caution">
    <text evidence="6">The sequence shown here is derived from an EMBL/GenBank/DDBJ whole genome shotgun (WGS) entry which is preliminary data.</text>
</comment>
<dbReference type="InterPro" id="IPR042452">
    <property type="entry name" value="ZPR1_Znf1/2"/>
</dbReference>
<dbReference type="SMART" id="SM00709">
    <property type="entry name" value="Zpr1"/>
    <property type="match status" value="1"/>
</dbReference>
<keyword evidence="3" id="KW-0863">Zinc-finger</keyword>
<evidence type="ECO:0000313" key="7">
    <source>
        <dbReference type="Proteomes" id="UP000265618"/>
    </source>
</evidence>
<evidence type="ECO:0000259" key="5">
    <source>
        <dbReference type="SMART" id="SM00709"/>
    </source>
</evidence>
<dbReference type="GO" id="GO:0005634">
    <property type="term" value="C:nucleus"/>
    <property type="evidence" value="ECO:0007669"/>
    <property type="project" value="TreeGrafter"/>
</dbReference>
<reference evidence="6 7" key="1">
    <citation type="journal article" date="2018" name="PLoS ONE">
        <title>The draft genome of Kipferlia bialata reveals reductive genome evolution in fornicate parasites.</title>
        <authorList>
            <person name="Tanifuji G."/>
            <person name="Takabayashi S."/>
            <person name="Kume K."/>
            <person name="Takagi M."/>
            <person name="Nakayama T."/>
            <person name="Kamikawa R."/>
            <person name="Inagaki Y."/>
            <person name="Hashimoto T."/>
        </authorList>
    </citation>
    <scope>NUCLEOTIDE SEQUENCE [LARGE SCALE GENOMIC DNA]</scope>
    <source>
        <strain evidence="6">NY0173</strain>
    </source>
</reference>
<dbReference type="EMBL" id="BDIP01003883">
    <property type="protein sequence ID" value="GIQ88232.1"/>
    <property type="molecule type" value="Genomic_DNA"/>
</dbReference>
<dbReference type="NCBIfam" id="TIGR00310">
    <property type="entry name" value="ZPR1_znf"/>
    <property type="match status" value="1"/>
</dbReference>
<evidence type="ECO:0000256" key="2">
    <source>
        <dbReference type="ARBA" id="ARBA00022723"/>
    </source>
</evidence>